<evidence type="ECO:0000313" key="3">
    <source>
        <dbReference type="EMBL" id="SFG11570.1"/>
    </source>
</evidence>
<dbReference type="InterPro" id="IPR050789">
    <property type="entry name" value="Diverse_Enzym_Activities"/>
</dbReference>
<evidence type="ECO:0000259" key="2">
    <source>
        <dbReference type="Pfam" id="PF00144"/>
    </source>
</evidence>
<dbReference type="SUPFAM" id="SSF56601">
    <property type="entry name" value="beta-lactamase/transpeptidase-like"/>
    <property type="match status" value="1"/>
</dbReference>
<dbReference type="InterPro" id="IPR012338">
    <property type="entry name" value="Beta-lactam/transpept-like"/>
</dbReference>
<feature type="domain" description="Beta-lactamase-related" evidence="2">
    <location>
        <begin position="96"/>
        <end position="435"/>
    </location>
</feature>
<evidence type="ECO:0000256" key="1">
    <source>
        <dbReference type="ARBA" id="ARBA00022801"/>
    </source>
</evidence>
<dbReference type="STRING" id="201973.SAMN04488025_11625"/>
<name>A0A1I2P7V6_9BACL</name>
<protein>
    <submittedName>
        <fullName evidence="3">CubicO group peptidase, beta-lactamase class C family</fullName>
    </submittedName>
</protein>
<evidence type="ECO:0000313" key="4">
    <source>
        <dbReference type="Proteomes" id="UP000198661"/>
    </source>
</evidence>
<dbReference type="Gene3D" id="2.60.120.260">
    <property type="entry name" value="Galactose-binding domain-like"/>
    <property type="match status" value="1"/>
</dbReference>
<reference evidence="3 4" key="1">
    <citation type="submission" date="2016-10" db="EMBL/GenBank/DDBJ databases">
        <authorList>
            <person name="de Groot N.N."/>
        </authorList>
    </citation>
    <scope>NUCLEOTIDE SEQUENCE [LARGE SCALE GENOMIC DNA]</scope>
    <source>
        <strain evidence="3 4">DSM 44945</strain>
    </source>
</reference>
<dbReference type="InterPro" id="IPR001466">
    <property type="entry name" value="Beta-lactam-related"/>
</dbReference>
<dbReference type="Proteomes" id="UP000198661">
    <property type="component" value="Unassembled WGS sequence"/>
</dbReference>
<keyword evidence="4" id="KW-1185">Reference proteome</keyword>
<dbReference type="EMBL" id="FOOK01000016">
    <property type="protein sequence ID" value="SFG11570.1"/>
    <property type="molecule type" value="Genomic_DNA"/>
</dbReference>
<keyword evidence="1" id="KW-0378">Hydrolase</keyword>
<dbReference type="AlphaFoldDB" id="A0A1I2P7V6"/>
<dbReference type="GO" id="GO:0016787">
    <property type="term" value="F:hydrolase activity"/>
    <property type="evidence" value="ECO:0007669"/>
    <property type="project" value="UniProtKB-KW"/>
</dbReference>
<gene>
    <name evidence="3" type="ORF">SAMN04488025_11625</name>
</gene>
<proteinExistence type="predicted"/>
<dbReference type="PANTHER" id="PTHR43283">
    <property type="entry name" value="BETA-LACTAMASE-RELATED"/>
    <property type="match status" value="1"/>
</dbReference>
<dbReference type="Gene3D" id="3.40.710.10">
    <property type="entry name" value="DD-peptidase/beta-lactamase superfamily"/>
    <property type="match status" value="1"/>
</dbReference>
<dbReference type="RefSeq" id="WP_245752216.1">
    <property type="nucleotide sequence ID" value="NZ_FOOK01000016.1"/>
</dbReference>
<organism evidence="3 4">
    <name type="scientific">Planifilum fulgidum</name>
    <dbReference type="NCBI Taxonomy" id="201973"/>
    <lineage>
        <taxon>Bacteria</taxon>
        <taxon>Bacillati</taxon>
        <taxon>Bacillota</taxon>
        <taxon>Bacilli</taxon>
        <taxon>Bacillales</taxon>
        <taxon>Thermoactinomycetaceae</taxon>
        <taxon>Planifilum</taxon>
    </lineage>
</organism>
<dbReference type="PANTHER" id="PTHR43283:SF11">
    <property type="entry name" value="BETA-LACTAMASE-RELATED DOMAIN-CONTAINING PROTEIN"/>
    <property type="match status" value="1"/>
</dbReference>
<accession>A0A1I2P7V6</accession>
<dbReference type="Pfam" id="PF00144">
    <property type="entry name" value="Beta-lactamase"/>
    <property type="match status" value="1"/>
</dbReference>
<sequence length="585" mass="64991">MTRDKGRWRGHRRLLSISLGMSMLLPTTFWNPPFLSASADSALKKNPEVEIGGVQVIPSQNNHPFPWDEPGISSPVLRWGAPKAAGMKVGPLNAIDSHIQQAIRERTTPGAVVLIARRGIVVKHKAYGHSLLYRDDRYTPVEKPIAMREDTIFDIASISKLFTVTAAMKLYEQGKFKLDDPVARYIPEFAAEGKEKVTIRQLMTHTSGLAPWIPLYQMGDSREERLQIVFRQPLEAEPGTRYAYSDLNLITLGALVERLSGMSLDHFVKKHITDPLGMTDTMYNPPASLKPRIAATEYQAATGRGLVWGEVHDENAWSLGGVAGHAGVFSTARDLAVFGHMFLQKGKYGGKRILKESTVELMAKNHLPDFPGDDQGLGWELNQGWYMDALADEKTMGHTGFTGTSLVLNRKNQTVAILLTNRVHPNRNPTVNPLRRQVARLAADAIPVGGLGKKGAWFSGYGDNLDRSLRSGELPESSKPSTLSFDTWYRVEAEPGTGEDSGTVEASADGTRWKPLAEPFVGNSDGWKRVKVTVPPKTKYLRFRYKTDDYANGRGWYVKNPELKTAGGKKVDVQWSGDGWEIRNW</sequence>